<comment type="similarity">
    <text evidence="2">Belongs to the phosphoenolpyruvate carboxykinase (ATP) family.</text>
</comment>
<keyword evidence="8 10" id="KW-0456">Lyase</keyword>
<proteinExistence type="inferred from homology"/>
<gene>
    <name evidence="10" type="ORF">JF887_03640</name>
</gene>
<keyword evidence="6" id="KW-0210">Decarboxylase</keyword>
<dbReference type="GO" id="GO:0004612">
    <property type="term" value="F:phosphoenolpyruvate carboxykinase (ATP) activity"/>
    <property type="evidence" value="ECO:0007669"/>
    <property type="project" value="UniProtKB-EC"/>
</dbReference>
<dbReference type="Pfam" id="PF01293">
    <property type="entry name" value="PEPCK_ATP"/>
    <property type="match status" value="1"/>
</dbReference>
<protein>
    <recommendedName>
        <fullName evidence="3">phosphoenolpyruvate carboxykinase (ATP)</fullName>
        <ecNumber evidence="3">4.1.1.49</ecNumber>
    </recommendedName>
</protein>
<dbReference type="GO" id="GO:0006094">
    <property type="term" value="P:gluconeogenesis"/>
    <property type="evidence" value="ECO:0007669"/>
    <property type="project" value="UniProtKB-KW"/>
</dbReference>
<dbReference type="SUPFAM" id="SSF53795">
    <property type="entry name" value="PEP carboxykinase-like"/>
    <property type="match status" value="1"/>
</dbReference>
<dbReference type="Proteomes" id="UP000614410">
    <property type="component" value="Unassembled WGS sequence"/>
</dbReference>
<dbReference type="GO" id="GO:0005524">
    <property type="term" value="F:ATP binding"/>
    <property type="evidence" value="ECO:0007669"/>
    <property type="project" value="UniProtKB-KW"/>
</dbReference>
<dbReference type="AlphaFoldDB" id="A0A934NFT4"/>
<comment type="pathway">
    <text evidence="1">Carbohydrate biosynthesis; gluconeogenesis.</text>
</comment>
<dbReference type="GO" id="GO:0005829">
    <property type="term" value="C:cytosol"/>
    <property type="evidence" value="ECO:0007669"/>
    <property type="project" value="TreeGrafter"/>
</dbReference>
<dbReference type="Gene3D" id="2.170.8.10">
    <property type="entry name" value="Phosphoenolpyruvate Carboxykinase, domain 2"/>
    <property type="match status" value="1"/>
</dbReference>
<dbReference type="NCBIfam" id="NF006821">
    <property type="entry name" value="PRK09344.1-3"/>
    <property type="match status" value="1"/>
</dbReference>
<dbReference type="Gene3D" id="3.90.228.20">
    <property type="match status" value="1"/>
</dbReference>
<evidence type="ECO:0000256" key="1">
    <source>
        <dbReference type="ARBA" id="ARBA00004742"/>
    </source>
</evidence>
<evidence type="ECO:0000256" key="6">
    <source>
        <dbReference type="ARBA" id="ARBA00022793"/>
    </source>
</evidence>
<comment type="catalytic activity">
    <reaction evidence="9">
        <text>oxaloacetate + ATP = phosphoenolpyruvate + ADP + CO2</text>
        <dbReference type="Rhea" id="RHEA:18617"/>
        <dbReference type="ChEBI" id="CHEBI:16452"/>
        <dbReference type="ChEBI" id="CHEBI:16526"/>
        <dbReference type="ChEBI" id="CHEBI:30616"/>
        <dbReference type="ChEBI" id="CHEBI:58702"/>
        <dbReference type="ChEBI" id="CHEBI:456216"/>
        <dbReference type="EC" id="4.1.1.49"/>
    </reaction>
</comment>
<name>A0A934NFT4_9BACT</name>
<sequence>MTNVVKAQGVSLPPARSIRWNPRPDELRELTARMPNARLTEFDNYNVQTRVVSRSKTSTYIITDSPQDHTDQTLTTEVGARIAELQEEHIRDRDMVAIDGYIGNDPERRVRARLFIEAANANIAGMQRWLYFDDEGAGGEDWDPELTVIYTPSLEAVGYPENRLIAVDLANGVTRVLNSDYFGESKKGGLRMWNKLTYDQGGLSLHAGCKVIPTPRGEQSMLIVGLSGTGKTTTTFTRQNDSKPVQDDFVALYPGGHIVATENGCFAKTFALDVKDEPTIHGAVCNPEAYLENVSMNAAGTVDFFDTAYTQNGRAVFRMDALGWSRDARDVTRVNQLLILNRNENIIPAVARLNREQAAAYFMLGETQGTSAGGKEEAGRFLRVPGTNPFFPLRHEQQGNRFLELLDSCGFEVFLLNTGRVGGPEANQHSKKVSIPYSSAVVKAIAEGTITWERDPDFGYEVASTVPGIEDVEILQPKRLYERTGRVDEYSTIVERLRAERRDFLAKYPGLRSEIVNAVAG</sequence>
<evidence type="ECO:0000313" key="11">
    <source>
        <dbReference type="Proteomes" id="UP000614410"/>
    </source>
</evidence>
<keyword evidence="7" id="KW-0067">ATP-binding</keyword>
<dbReference type="InterPro" id="IPR013035">
    <property type="entry name" value="PEP_carboxykinase_C"/>
</dbReference>
<dbReference type="InterPro" id="IPR008210">
    <property type="entry name" value="PEP_carboxykinase_N"/>
</dbReference>
<keyword evidence="5" id="KW-0547">Nucleotide-binding</keyword>
<dbReference type="PANTHER" id="PTHR30031">
    <property type="entry name" value="PHOSPHOENOLPYRUVATE CARBOXYKINASE ATP"/>
    <property type="match status" value="1"/>
</dbReference>
<dbReference type="Gene3D" id="3.40.449.10">
    <property type="entry name" value="Phosphoenolpyruvate Carboxykinase, domain 1"/>
    <property type="match status" value="1"/>
</dbReference>
<keyword evidence="4" id="KW-0312">Gluconeogenesis</keyword>
<evidence type="ECO:0000256" key="8">
    <source>
        <dbReference type="ARBA" id="ARBA00023239"/>
    </source>
</evidence>
<evidence type="ECO:0000256" key="7">
    <source>
        <dbReference type="ARBA" id="ARBA00022840"/>
    </source>
</evidence>
<evidence type="ECO:0000256" key="3">
    <source>
        <dbReference type="ARBA" id="ARBA00012363"/>
    </source>
</evidence>
<dbReference type="InterPro" id="IPR001272">
    <property type="entry name" value="PEP_carboxykinase_ATP"/>
</dbReference>
<dbReference type="PIRSF" id="PIRSF006294">
    <property type="entry name" value="PEP_crbxkin"/>
    <property type="match status" value="1"/>
</dbReference>
<comment type="caution">
    <text evidence="10">The sequence shown here is derived from an EMBL/GenBank/DDBJ whole genome shotgun (WGS) entry which is preliminary data.</text>
</comment>
<dbReference type="EC" id="4.1.1.49" evidence="3"/>
<evidence type="ECO:0000256" key="2">
    <source>
        <dbReference type="ARBA" id="ARBA00006052"/>
    </source>
</evidence>
<dbReference type="EMBL" id="JAEKNN010000017">
    <property type="protein sequence ID" value="MBJ7608511.1"/>
    <property type="molecule type" value="Genomic_DNA"/>
</dbReference>
<reference evidence="10 11" key="1">
    <citation type="submission" date="2020-10" db="EMBL/GenBank/DDBJ databases">
        <title>Ca. Dormibacterota MAGs.</title>
        <authorList>
            <person name="Montgomery K."/>
        </authorList>
    </citation>
    <scope>NUCLEOTIDE SEQUENCE [LARGE SCALE GENOMIC DNA]</scope>
    <source>
        <strain evidence="10">Mitchell_Peninsula_5</strain>
    </source>
</reference>
<dbReference type="PANTHER" id="PTHR30031:SF0">
    <property type="entry name" value="PHOSPHOENOLPYRUVATE CARBOXYKINASE (ATP)"/>
    <property type="match status" value="1"/>
</dbReference>
<evidence type="ECO:0000313" key="10">
    <source>
        <dbReference type="EMBL" id="MBJ7608511.1"/>
    </source>
</evidence>
<organism evidence="10 11">
    <name type="scientific">Candidatus Amunia macphersoniae</name>
    <dbReference type="NCBI Taxonomy" id="3127014"/>
    <lineage>
        <taxon>Bacteria</taxon>
        <taxon>Bacillati</taxon>
        <taxon>Candidatus Dormiibacterota</taxon>
        <taxon>Candidatus Dormibacteria</taxon>
        <taxon>Candidatus Aeolococcales</taxon>
        <taxon>Candidatus Aeolococcaceae</taxon>
        <taxon>Candidatus Amunia</taxon>
    </lineage>
</organism>
<evidence type="ECO:0000256" key="5">
    <source>
        <dbReference type="ARBA" id="ARBA00022741"/>
    </source>
</evidence>
<dbReference type="SUPFAM" id="SSF68923">
    <property type="entry name" value="PEP carboxykinase N-terminal domain"/>
    <property type="match status" value="1"/>
</dbReference>
<evidence type="ECO:0000256" key="9">
    <source>
        <dbReference type="ARBA" id="ARBA00047371"/>
    </source>
</evidence>
<evidence type="ECO:0000256" key="4">
    <source>
        <dbReference type="ARBA" id="ARBA00022432"/>
    </source>
</evidence>
<accession>A0A934NFT4</accession>